<proteinExistence type="predicted"/>
<protein>
    <recommendedName>
        <fullName evidence="2">DUF4397 domain-containing protein</fullName>
    </recommendedName>
</protein>
<dbReference type="Pfam" id="PF14344">
    <property type="entry name" value="DUF4397"/>
    <property type="match status" value="1"/>
</dbReference>
<feature type="chain" id="PRO_5021979633" description="DUF4397 domain-containing protein" evidence="1">
    <location>
        <begin position="22"/>
        <end position="244"/>
    </location>
</feature>
<name>A0A512BIS9_9BACT</name>
<dbReference type="AlphaFoldDB" id="A0A512BIS9"/>
<evidence type="ECO:0000313" key="3">
    <source>
        <dbReference type="EMBL" id="GEO11876.1"/>
    </source>
</evidence>
<reference evidence="3 4" key="1">
    <citation type="submission" date="2019-07" db="EMBL/GenBank/DDBJ databases">
        <title>Whole genome shotgun sequence of Segetibacter aerophilus NBRC 106135.</title>
        <authorList>
            <person name="Hosoyama A."/>
            <person name="Uohara A."/>
            <person name="Ohji S."/>
            <person name="Ichikawa N."/>
        </authorList>
    </citation>
    <scope>NUCLEOTIDE SEQUENCE [LARGE SCALE GENOMIC DNA]</scope>
    <source>
        <strain evidence="3 4">NBRC 106135</strain>
    </source>
</reference>
<sequence length="244" mass="26268">MKILKIIIVSLGVLPFSSLYMSCTKETPQVAAAQTDFSLSSKVQIFDATVKSTRNYIYVDGTPISGAALAYGAVFPATAYAFMVNAGSRSFTIKDTLPSTTQVPLTFTETLDPGKSYTIFTYDTITSVKKLSVLNNIIIPTDTTAMLRFANFIFNTTAVPGVDVYSFRRGTTTPVFTNVATTKVTDFIPYASGLTDTLYLYATGTTSPLLVKSVVPSLTPSRSYTSAYSGSYRGAKAVATFATY</sequence>
<keyword evidence="1" id="KW-0732">Signal</keyword>
<dbReference type="RefSeq" id="WP_147206008.1">
    <property type="nucleotide sequence ID" value="NZ_BJYT01000031.1"/>
</dbReference>
<evidence type="ECO:0000313" key="4">
    <source>
        <dbReference type="Proteomes" id="UP000321513"/>
    </source>
</evidence>
<accession>A0A512BIS9</accession>
<dbReference type="EMBL" id="BJYT01000031">
    <property type="protein sequence ID" value="GEO11876.1"/>
    <property type="molecule type" value="Genomic_DNA"/>
</dbReference>
<dbReference type="OrthoDB" id="646670at2"/>
<evidence type="ECO:0000256" key="1">
    <source>
        <dbReference type="SAM" id="SignalP"/>
    </source>
</evidence>
<keyword evidence="4" id="KW-1185">Reference proteome</keyword>
<dbReference type="InterPro" id="IPR025510">
    <property type="entry name" value="DUF4397"/>
</dbReference>
<feature type="signal peptide" evidence="1">
    <location>
        <begin position="1"/>
        <end position="21"/>
    </location>
</feature>
<organism evidence="3 4">
    <name type="scientific">Segetibacter aerophilus</name>
    <dbReference type="NCBI Taxonomy" id="670293"/>
    <lineage>
        <taxon>Bacteria</taxon>
        <taxon>Pseudomonadati</taxon>
        <taxon>Bacteroidota</taxon>
        <taxon>Chitinophagia</taxon>
        <taxon>Chitinophagales</taxon>
        <taxon>Chitinophagaceae</taxon>
        <taxon>Segetibacter</taxon>
    </lineage>
</organism>
<gene>
    <name evidence="3" type="ORF">SAE01_43720</name>
</gene>
<feature type="domain" description="DUF4397" evidence="2">
    <location>
        <begin position="41"/>
        <end position="159"/>
    </location>
</feature>
<comment type="caution">
    <text evidence="3">The sequence shown here is derived from an EMBL/GenBank/DDBJ whole genome shotgun (WGS) entry which is preliminary data.</text>
</comment>
<evidence type="ECO:0000259" key="2">
    <source>
        <dbReference type="Pfam" id="PF14344"/>
    </source>
</evidence>
<dbReference type="Proteomes" id="UP000321513">
    <property type="component" value="Unassembled WGS sequence"/>
</dbReference>